<feature type="transmembrane region" description="Helical" evidence="7">
    <location>
        <begin position="102"/>
        <end position="120"/>
    </location>
</feature>
<dbReference type="GO" id="GO:0055085">
    <property type="term" value="P:transmembrane transport"/>
    <property type="evidence" value="ECO:0007669"/>
    <property type="project" value="InterPro"/>
</dbReference>
<feature type="domain" description="ABC transmembrane type-1" evidence="9">
    <location>
        <begin position="62"/>
        <end position="252"/>
    </location>
</feature>
<feature type="transmembrane region" description="Helical" evidence="7">
    <location>
        <begin position="126"/>
        <end position="145"/>
    </location>
</feature>
<evidence type="ECO:0000256" key="3">
    <source>
        <dbReference type="ARBA" id="ARBA00022475"/>
    </source>
</evidence>
<evidence type="ECO:0000256" key="6">
    <source>
        <dbReference type="ARBA" id="ARBA00023136"/>
    </source>
</evidence>
<evidence type="ECO:0000256" key="4">
    <source>
        <dbReference type="ARBA" id="ARBA00022692"/>
    </source>
</evidence>
<dbReference type="Pfam" id="PF00528">
    <property type="entry name" value="BPD_transp_1"/>
    <property type="match status" value="1"/>
</dbReference>
<protein>
    <submittedName>
        <fullName evidence="10">ABC transporter permease</fullName>
    </submittedName>
</protein>
<dbReference type="PANTHER" id="PTHR43386:SF25">
    <property type="entry name" value="PEPTIDE ABC TRANSPORTER PERMEASE PROTEIN"/>
    <property type="match status" value="1"/>
</dbReference>
<dbReference type="PROSITE" id="PS50928">
    <property type="entry name" value="ABC_TM1"/>
    <property type="match status" value="1"/>
</dbReference>
<dbReference type="SUPFAM" id="SSF161098">
    <property type="entry name" value="MetI-like"/>
    <property type="match status" value="1"/>
</dbReference>
<accession>A0A846XBC5</accession>
<organism evidence="10 11">
    <name type="scientific">Nocardia speluncae</name>
    <dbReference type="NCBI Taxonomy" id="419477"/>
    <lineage>
        <taxon>Bacteria</taxon>
        <taxon>Bacillati</taxon>
        <taxon>Actinomycetota</taxon>
        <taxon>Actinomycetes</taxon>
        <taxon>Mycobacteriales</taxon>
        <taxon>Nocardiaceae</taxon>
        <taxon>Nocardia</taxon>
    </lineage>
</organism>
<sequence length="294" mass="30872">MTARRWVYAAFIAVPLLFALAGPVLARGAPAGRLAPFGPSPWSPFGTDRLGRDVLAAALNGGQTFLTVGVLTVLGAYFAGFLIGVSAAAAPRRWLDDLLMRPVDVLLCIPALLLIMVAALRTQGSAVAIACAIGFALVAPIARFVRMAAAGIVHGPVMDALRMQGESRGYRYGRYAVRAMARPVAADVGVRFTAAVYFLASANFLGLGFDTTSTDWAVSVAANKDALMIAPWSVVLPGALIVLLAMGTNLLVDDLLSDPRTRAAAGARRRRPTAPAGTAHRARPRRSCRVGNHG</sequence>
<comment type="caution">
    <text evidence="10">The sequence shown here is derived from an EMBL/GenBank/DDBJ whole genome shotgun (WGS) entry which is preliminary data.</text>
</comment>
<dbReference type="GO" id="GO:0005886">
    <property type="term" value="C:plasma membrane"/>
    <property type="evidence" value="ECO:0007669"/>
    <property type="project" value="UniProtKB-SubCell"/>
</dbReference>
<dbReference type="AlphaFoldDB" id="A0A846XBC5"/>
<keyword evidence="4 7" id="KW-0812">Transmembrane</keyword>
<dbReference type="InterPro" id="IPR000515">
    <property type="entry name" value="MetI-like"/>
</dbReference>
<evidence type="ECO:0000256" key="8">
    <source>
        <dbReference type="SAM" id="MobiDB-lite"/>
    </source>
</evidence>
<dbReference type="PANTHER" id="PTHR43386">
    <property type="entry name" value="OLIGOPEPTIDE TRANSPORT SYSTEM PERMEASE PROTEIN APPC"/>
    <property type="match status" value="1"/>
</dbReference>
<dbReference type="Proteomes" id="UP000565715">
    <property type="component" value="Unassembled WGS sequence"/>
</dbReference>
<comment type="similarity">
    <text evidence="7">Belongs to the binding-protein-dependent transport system permease family.</text>
</comment>
<keyword evidence="3" id="KW-1003">Cell membrane</keyword>
<evidence type="ECO:0000256" key="1">
    <source>
        <dbReference type="ARBA" id="ARBA00004651"/>
    </source>
</evidence>
<feature type="region of interest" description="Disordered" evidence="8">
    <location>
        <begin position="262"/>
        <end position="294"/>
    </location>
</feature>
<keyword evidence="6 7" id="KW-0472">Membrane</keyword>
<evidence type="ECO:0000313" key="10">
    <source>
        <dbReference type="EMBL" id="NKY32419.1"/>
    </source>
</evidence>
<proteinExistence type="inferred from homology"/>
<name>A0A846XBC5_9NOCA</name>
<evidence type="ECO:0000256" key="2">
    <source>
        <dbReference type="ARBA" id="ARBA00022448"/>
    </source>
</evidence>
<feature type="transmembrane region" description="Helical" evidence="7">
    <location>
        <begin position="229"/>
        <end position="252"/>
    </location>
</feature>
<keyword evidence="11" id="KW-1185">Reference proteome</keyword>
<dbReference type="InterPro" id="IPR035906">
    <property type="entry name" value="MetI-like_sf"/>
</dbReference>
<dbReference type="RefSeq" id="WP_084470606.1">
    <property type="nucleotide sequence ID" value="NZ_JAAXOO010000001.1"/>
</dbReference>
<dbReference type="EMBL" id="JAAXOO010000001">
    <property type="protein sequence ID" value="NKY32419.1"/>
    <property type="molecule type" value="Genomic_DNA"/>
</dbReference>
<evidence type="ECO:0000313" key="11">
    <source>
        <dbReference type="Proteomes" id="UP000565715"/>
    </source>
</evidence>
<gene>
    <name evidence="10" type="ORF">HGA13_04925</name>
</gene>
<comment type="subcellular location">
    <subcellularLocation>
        <location evidence="1 7">Cell membrane</location>
        <topology evidence="1 7">Multi-pass membrane protein</topology>
    </subcellularLocation>
</comment>
<evidence type="ECO:0000256" key="5">
    <source>
        <dbReference type="ARBA" id="ARBA00022989"/>
    </source>
</evidence>
<keyword evidence="2 7" id="KW-0813">Transport</keyword>
<dbReference type="InterPro" id="IPR050366">
    <property type="entry name" value="BP-dependent_transpt_permease"/>
</dbReference>
<feature type="transmembrane region" description="Helical" evidence="7">
    <location>
        <begin position="65"/>
        <end position="90"/>
    </location>
</feature>
<feature type="transmembrane region" description="Helical" evidence="7">
    <location>
        <begin position="188"/>
        <end position="209"/>
    </location>
</feature>
<evidence type="ECO:0000259" key="9">
    <source>
        <dbReference type="PROSITE" id="PS50928"/>
    </source>
</evidence>
<evidence type="ECO:0000256" key="7">
    <source>
        <dbReference type="RuleBase" id="RU363032"/>
    </source>
</evidence>
<reference evidence="10 11" key="1">
    <citation type="submission" date="2020-04" db="EMBL/GenBank/DDBJ databases">
        <title>MicrobeNet Type strains.</title>
        <authorList>
            <person name="Nicholson A.C."/>
        </authorList>
    </citation>
    <scope>NUCLEOTIDE SEQUENCE [LARGE SCALE GENOMIC DNA]</scope>
    <source>
        <strain evidence="10 11">DSM 45078</strain>
    </source>
</reference>
<keyword evidence="5 7" id="KW-1133">Transmembrane helix</keyword>